<evidence type="ECO:0000313" key="2">
    <source>
        <dbReference type="Proteomes" id="UP000092462"/>
    </source>
</evidence>
<dbReference type="VEuPathDB" id="VectorBase:PPAPM1_005629"/>
<name>A0A1B0DDQ2_PHLPP</name>
<protein>
    <submittedName>
        <fullName evidence="1">Uncharacterized protein</fullName>
    </submittedName>
</protein>
<dbReference type="Proteomes" id="UP000092462">
    <property type="component" value="Unassembled WGS sequence"/>
</dbReference>
<accession>A0A1B0DDQ2</accession>
<dbReference type="EMBL" id="AJVK01032145">
    <property type="status" value="NOT_ANNOTATED_CDS"/>
    <property type="molecule type" value="Genomic_DNA"/>
</dbReference>
<sequence>MDPAVAWFQEEQDGPAKRIWQQIWDTFSEMDGNTAVSTLIERQQSKGETPHESNGGAGGGGGTLERNYYNPSRRKAGSTLDNKASTYNMNKFHERLVGKHGGCPWRPHKFIYERGVAG</sequence>
<evidence type="ECO:0000313" key="1">
    <source>
        <dbReference type="EnsemblMetazoa" id="PPAI006025-PA"/>
    </source>
</evidence>
<dbReference type="AlphaFoldDB" id="A0A1B0DDQ2"/>
<organism evidence="1 2">
    <name type="scientific">Phlebotomus papatasi</name>
    <name type="common">Sandfly</name>
    <dbReference type="NCBI Taxonomy" id="29031"/>
    <lineage>
        <taxon>Eukaryota</taxon>
        <taxon>Metazoa</taxon>
        <taxon>Ecdysozoa</taxon>
        <taxon>Arthropoda</taxon>
        <taxon>Hexapoda</taxon>
        <taxon>Insecta</taxon>
        <taxon>Pterygota</taxon>
        <taxon>Neoptera</taxon>
        <taxon>Endopterygota</taxon>
        <taxon>Diptera</taxon>
        <taxon>Nematocera</taxon>
        <taxon>Psychodoidea</taxon>
        <taxon>Psychodidae</taxon>
        <taxon>Phlebotomus</taxon>
        <taxon>Phlebotomus</taxon>
    </lineage>
</organism>
<dbReference type="VEuPathDB" id="VectorBase:PPAI006025"/>
<dbReference type="EnsemblMetazoa" id="PPAI006025-RA">
    <property type="protein sequence ID" value="PPAI006025-PA"/>
    <property type="gene ID" value="PPAI006025"/>
</dbReference>
<reference evidence="1" key="1">
    <citation type="submission" date="2022-08" db="UniProtKB">
        <authorList>
            <consortium name="EnsemblMetazoa"/>
        </authorList>
    </citation>
    <scope>IDENTIFICATION</scope>
    <source>
        <strain evidence="1">Israel</strain>
    </source>
</reference>
<keyword evidence="2" id="KW-1185">Reference proteome</keyword>
<proteinExistence type="predicted"/>